<evidence type="ECO:0000256" key="1">
    <source>
        <dbReference type="SAM" id="Phobius"/>
    </source>
</evidence>
<proteinExistence type="predicted"/>
<feature type="transmembrane region" description="Helical" evidence="1">
    <location>
        <begin position="174"/>
        <end position="195"/>
    </location>
</feature>
<feature type="transmembrane region" description="Helical" evidence="1">
    <location>
        <begin position="73"/>
        <end position="90"/>
    </location>
</feature>
<sequence length="589" mass="65843">MEFWHQSHIGHRSEYSVERLLAFRDYCQHTSPTRVAAVCILTPLPAIFIALLIDCTPLKSPTDGWQANYGFWIRWFLALVAVSMGVVAQIQEVISMGTISNTGALTIVLGTSMTDVSVALIIAAVWHFPIPFGYVIMVGPYLLIILSFVVLVIGPRHLSESPVLRRQLKSHATIMITQGTVAMAYPFFTAVFYRLTGPQQTVFVFVMPVFKHITKHIIANAAGGLHEFIGPIVVFSVDVFSVFYVAMCMQISKSVITTLFIIASDSFHVVVAIRDIFHRVDIVETTQEPEQTRTFVEDLLQMVCHVFEGPDHLTRECRLRMLAPFPLALTDESHSFINTISKQNGHAFASSRIRTVGPSIIAAHQVTEAKPIAVNDNESKLNHLSSAHMTSIHIHGQVGRVKGARKGSSPRRLLTFMHSDVATSADKLRSTLSHGTIEEVAWDALQALFHSEYLLLAEYIECTLPFYYAVYLSILDHLPVAAYYPQTASSTPQKLRQDVINIFMFGAVELSGFAVLLCLLTRKFGISPLYQLAFVLETQVRTVQGHLLLWTVFILHMPLTHYGKLIFTFSVLTMDCCVIRCVLMILAMM</sequence>
<organism evidence="2 3">
    <name type="scientific">Phytophthora lilii</name>
    <dbReference type="NCBI Taxonomy" id="2077276"/>
    <lineage>
        <taxon>Eukaryota</taxon>
        <taxon>Sar</taxon>
        <taxon>Stramenopiles</taxon>
        <taxon>Oomycota</taxon>
        <taxon>Peronosporomycetes</taxon>
        <taxon>Peronosporales</taxon>
        <taxon>Peronosporaceae</taxon>
        <taxon>Phytophthora</taxon>
    </lineage>
</organism>
<dbReference type="AlphaFoldDB" id="A0A9W6TS10"/>
<keyword evidence="1" id="KW-0812">Transmembrane</keyword>
<dbReference type="EMBL" id="BSXW01000305">
    <property type="protein sequence ID" value="GMF18063.1"/>
    <property type="molecule type" value="Genomic_DNA"/>
</dbReference>
<comment type="caution">
    <text evidence="2">The sequence shown here is derived from an EMBL/GenBank/DDBJ whole genome shotgun (WGS) entry which is preliminary data.</text>
</comment>
<feature type="transmembrane region" description="Helical" evidence="1">
    <location>
        <begin position="254"/>
        <end position="273"/>
    </location>
</feature>
<protein>
    <submittedName>
        <fullName evidence="2">Unnamed protein product</fullName>
    </submittedName>
</protein>
<keyword evidence="3" id="KW-1185">Reference proteome</keyword>
<name>A0A9W6TS10_9STRA</name>
<feature type="transmembrane region" description="Helical" evidence="1">
    <location>
        <begin position="35"/>
        <end position="53"/>
    </location>
</feature>
<feature type="transmembrane region" description="Helical" evidence="1">
    <location>
        <begin position="565"/>
        <end position="587"/>
    </location>
</feature>
<feature type="transmembrane region" description="Helical" evidence="1">
    <location>
        <begin position="132"/>
        <end position="153"/>
    </location>
</feature>
<feature type="transmembrane region" description="Helical" evidence="1">
    <location>
        <begin position="499"/>
        <end position="520"/>
    </location>
</feature>
<feature type="transmembrane region" description="Helical" evidence="1">
    <location>
        <begin position="102"/>
        <end position="126"/>
    </location>
</feature>
<evidence type="ECO:0000313" key="2">
    <source>
        <dbReference type="EMBL" id="GMF18063.1"/>
    </source>
</evidence>
<dbReference type="OrthoDB" id="123392at2759"/>
<evidence type="ECO:0000313" key="3">
    <source>
        <dbReference type="Proteomes" id="UP001165083"/>
    </source>
</evidence>
<reference evidence="2" key="1">
    <citation type="submission" date="2023-04" db="EMBL/GenBank/DDBJ databases">
        <title>Phytophthora lilii NBRC 32176.</title>
        <authorList>
            <person name="Ichikawa N."/>
            <person name="Sato H."/>
            <person name="Tonouchi N."/>
        </authorList>
    </citation>
    <scope>NUCLEOTIDE SEQUENCE</scope>
    <source>
        <strain evidence="2">NBRC 32176</strain>
    </source>
</reference>
<accession>A0A9W6TS10</accession>
<dbReference type="Proteomes" id="UP001165083">
    <property type="component" value="Unassembled WGS sequence"/>
</dbReference>
<keyword evidence="1" id="KW-1133">Transmembrane helix</keyword>
<keyword evidence="1" id="KW-0472">Membrane</keyword>
<gene>
    <name evidence="2" type="ORF">Plil01_000670200</name>
</gene>
<feature type="transmembrane region" description="Helical" evidence="1">
    <location>
        <begin position="228"/>
        <end position="247"/>
    </location>
</feature>